<evidence type="ECO:0000313" key="4">
    <source>
        <dbReference type="Proteomes" id="UP000008144"/>
    </source>
</evidence>
<keyword evidence="2" id="KW-0472">Membrane</keyword>
<dbReference type="OMA" id="CCAGSKY"/>
<evidence type="ECO:0000256" key="1">
    <source>
        <dbReference type="SAM" id="MobiDB-lite"/>
    </source>
</evidence>
<reference evidence="3" key="2">
    <citation type="submission" date="2025-08" db="UniProtKB">
        <authorList>
            <consortium name="Ensembl"/>
        </authorList>
    </citation>
    <scope>IDENTIFICATION</scope>
</reference>
<feature type="transmembrane region" description="Helical" evidence="2">
    <location>
        <begin position="127"/>
        <end position="150"/>
    </location>
</feature>
<dbReference type="Ensembl" id="ENSCINT00000009291.3">
    <property type="protein sequence ID" value="ENSCINP00000009291.3"/>
    <property type="gene ID" value="ENSCING00000004495.3"/>
</dbReference>
<dbReference type="PANTHER" id="PTHR23320">
    <property type="entry name" value="MEMBRANE-SPANNING 4-DOMAINS SUBFAMILY A MS4A -RELATED"/>
    <property type="match status" value="1"/>
</dbReference>
<dbReference type="GeneTree" id="ENSGT00940000165397"/>
<feature type="transmembrane region" description="Helical" evidence="2">
    <location>
        <begin position="89"/>
        <end position="115"/>
    </location>
</feature>
<dbReference type="KEGG" id="cin:100175973"/>
<name>A0A1W5BGR0_CIOIN</name>
<dbReference type="RefSeq" id="XP_002131617.1">
    <property type="nucleotide sequence ID" value="XM_002131581.4"/>
</dbReference>
<keyword evidence="2" id="KW-1133">Transmembrane helix</keyword>
<organism evidence="3 4">
    <name type="scientific">Ciona intestinalis</name>
    <name type="common">Transparent sea squirt</name>
    <name type="synonym">Ascidia intestinalis</name>
    <dbReference type="NCBI Taxonomy" id="7719"/>
    <lineage>
        <taxon>Eukaryota</taxon>
        <taxon>Metazoa</taxon>
        <taxon>Chordata</taxon>
        <taxon>Tunicata</taxon>
        <taxon>Ascidiacea</taxon>
        <taxon>Phlebobranchia</taxon>
        <taxon>Cionidae</taxon>
        <taxon>Ciona</taxon>
    </lineage>
</organism>
<evidence type="ECO:0000256" key="2">
    <source>
        <dbReference type="SAM" id="Phobius"/>
    </source>
</evidence>
<feature type="compositionally biased region" description="Polar residues" evidence="1">
    <location>
        <begin position="211"/>
        <end position="222"/>
    </location>
</feature>
<dbReference type="OrthoDB" id="10071434at2759"/>
<sequence length="242" mass="26401">MVMSPYNHQRLESNTEENPRQKYAKIYNGIGITNIVLGCIAAVLAVTGLAFESYSCCNRDIAAGIWGGVMLIISGTIAVNTARMMTKCMLVLTMLASAISAGVGLAMFGVELAFAVKMNNHNYWQYYYAKIVLLVIHGVLSFIGFTGMILSIVNTVYSSYALCTGHSVSFSIQRDQNGFATVTVTRTSPGDQSNPECSAQPQDNIEEYENIPTQQEISQNRSPPERPPPPYAALSDQKQPPV</sequence>
<gene>
    <name evidence="3" type="primary">LOC100175973</name>
</gene>
<accession>F6TF22</accession>
<dbReference type="AlphaFoldDB" id="A0A1W5BGR0"/>
<dbReference type="PANTHER" id="PTHR23320:SF173">
    <property type="entry name" value="MARVEL DOMAIN-CONTAINING PROTEIN-RELATED"/>
    <property type="match status" value="1"/>
</dbReference>
<dbReference type="InterPro" id="IPR030417">
    <property type="entry name" value="MS4A"/>
</dbReference>
<reference evidence="4" key="1">
    <citation type="journal article" date="2002" name="Science">
        <title>The draft genome of Ciona intestinalis: insights into chordate and vertebrate origins.</title>
        <authorList>
            <person name="Dehal P."/>
            <person name="Satou Y."/>
            <person name="Campbell R.K."/>
            <person name="Chapman J."/>
            <person name="Degnan B."/>
            <person name="De Tomaso A."/>
            <person name="Davidson B."/>
            <person name="Di Gregorio A."/>
            <person name="Gelpke M."/>
            <person name="Goodstein D.M."/>
            <person name="Harafuji N."/>
            <person name="Hastings K.E."/>
            <person name="Ho I."/>
            <person name="Hotta K."/>
            <person name="Huang W."/>
            <person name="Kawashima T."/>
            <person name="Lemaire P."/>
            <person name="Martinez D."/>
            <person name="Meinertzhagen I.A."/>
            <person name="Necula S."/>
            <person name="Nonaka M."/>
            <person name="Putnam N."/>
            <person name="Rash S."/>
            <person name="Saiga H."/>
            <person name="Satake M."/>
            <person name="Terry A."/>
            <person name="Yamada L."/>
            <person name="Wang H.G."/>
            <person name="Awazu S."/>
            <person name="Azumi K."/>
            <person name="Boore J."/>
            <person name="Branno M."/>
            <person name="Chin-Bow S."/>
            <person name="DeSantis R."/>
            <person name="Doyle S."/>
            <person name="Francino P."/>
            <person name="Keys D.N."/>
            <person name="Haga S."/>
            <person name="Hayashi H."/>
            <person name="Hino K."/>
            <person name="Imai K.S."/>
            <person name="Inaba K."/>
            <person name="Kano S."/>
            <person name="Kobayashi K."/>
            <person name="Kobayashi M."/>
            <person name="Lee B.I."/>
            <person name="Makabe K.W."/>
            <person name="Manohar C."/>
            <person name="Matassi G."/>
            <person name="Medina M."/>
            <person name="Mochizuki Y."/>
            <person name="Mount S."/>
            <person name="Morishita T."/>
            <person name="Miura S."/>
            <person name="Nakayama A."/>
            <person name="Nishizaka S."/>
            <person name="Nomoto H."/>
            <person name="Ohta F."/>
            <person name="Oishi K."/>
            <person name="Rigoutsos I."/>
            <person name="Sano M."/>
            <person name="Sasaki A."/>
            <person name="Sasakura Y."/>
            <person name="Shoguchi E."/>
            <person name="Shin-i T."/>
            <person name="Spagnuolo A."/>
            <person name="Stainier D."/>
            <person name="Suzuki M.M."/>
            <person name="Tassy O."/>
            <person name="Takatori N."/>
            <person name="Tokuoka M."/>
            <person name="Yagi K."/>
            <person name="Yoshizaki F."/>
            <person name="Wada S."/>
            <person name="Zhang C."/>
            <person name="Hyatt P.D."/>
            <person name="Larimer F."/>
            <person name="Detter C."/>
            <person name="Doggett N."/>
            <person name="Glavina T."/>
            <person name="Hawkins T."/>
            <person name="Richardson P."/>
            <person name="Lucas S."/>
            <person name="Kohara Y."/>
            <person name="Levine M."/>
            <person name="Satoh N."/>
            <person name="Rokhsar D.S."/>
        </authorList>
    </citation>
    <scope>NUCLEOTIDE SEQUENCE [LARGE SCALE GENOMIC DNA]</scope>
</reference>
<dbReference type="InParanoid" id="A0A1W5BGR0"/>
<protein>
    <submittedName>
        <fullName evidence="3">Uncharacterized LOC100175973</fullName>
    </submittedName>
</protein>
<feature type="compositionally biased region" description="Polar residues" evidence="1">
    <location>
        <begin position="186"/>
        <end position="203"/>
    </location>
</feature>
<dbReference type="RefSeq" id="XP_018671480.1">
    <property type="nucleotide sequence ID" value="XM_018815935.2"/>
</dbReference>
<dbReference type="GeneID" id="100175973"/>
<proteinExistence type="predicted"/>
<feature type="transmembrane region" description="Helical" evidence="2">
    <location>
        <begin position="63"/>
        <end position="82"/>
    </location>
</feature>
<keyword evidence="4" id="KW-1185">Reference proteome</keyword>
<keyword evidence="2" id="KW-0812">Transmembrane</keyword>
<accession>A0A1W5BGR0</accession>
<evidence type="ECO:0000313" key="3">
    <source>
        <dbReference type="Ensembl" id="ENSCINP00000009291.3"/>
    </source>
</evidence>
<feature type="transmembrane region" description="Helical" evidence="2">
    <location>
        <begin position="26"/>
        <end position="51"/>
    </location>
</feature>
<feature type="region of interest" description="Disordered" evidence="1">
    <location>
        <begin position="186"/>
        <end position="242"/>
    </location>
</feature>
<dbReference type="Proteomes" id="UP000008144">
    <property type="component" value="Unassembled WGS sequence"/>
</dbReference>
<reference evidence="3" key="3">
    <citation type="submission" date="2025-09" db="UniProtKB">
        <authorList>
            <consortium name="Ensembl"/>
        </authorList>
    </citation>
    <scope>IDENTIFICATION</scope>
</reference>